<accession>Q1IHC5</accession>
<evidence type="ECO:0000313" key="4">
    <source>
        <dbReference type="Proteomes" id="UP000002432"/>
    </source>
</evidence>
<feature type="compositionally biased region" description="Basic and acidic residues" evidence="1">
    <location>
        <begin position="50"/>
        <end position="59"/>
    </location>
</feature>
<dbReference type="RefSeq" id="WP_011525521.1">
    <property type="nucleotide sequence ID" value="NC_008009.1"/>
</dbReference>
<evidence type="ECO:0000313" key="3">
    <source>
        <dbReference type="EMBL" id="ABF43725.1"/>
    </source>
</evidence>
<feature type="signal peptide" evidence="2">
    <location>
        <begin position="1"/>
        <end position="20"/>
    </location>
</feature>
<protein>
    <recommendedName>
        <fullName evidence="5">Lipoprotein</fullName>
    </recommendedName>
</protein>
<reference evidence="3 4" key="1">
    <citation type="journal article" date="2009" name="Appl. Environ. Microbiol.">
        <title>Three genomes from the phylum Acidobacteria provide insight into the lifestyles of these microorganisms in soils.</title>
        <authorList>
            <person name="Ward N.L."/>
            <person name="Challacombe J.F."/>
            <person name="Janssen P.H."/>
            <person name="Henrissat B."/>
            <person name="Coutinho P.M."/>
            <person name="Wu M."/>
            <person name="Xie G."/>
            <person name="Haft D.H."/>
            <person name="Sait M."/>
            <person name="Badger J."/>
            <person name="Barabote R.D."/>
            <person name="Bradley B."/>
            <person name="Brettin T.S."/>
            <person name="Brinkac L.M."/>
            <person name="Bruce D."/>
            <person name="Creasy T."/>
            <person name="Daugherty S.C."/>
            <person name="Davidsen T.M."/>
            <person name="DeBoy R.T."/>
            <person name="Detter J.C."/>
            <person name="Dodson R.J."/>
            <person name="Durkin A.S."/>
            <person name="Ganapathy A."/>
            <person name="Gwinn-Giglio M."/>
            <person name="Han C.S."/>
            <person name="Khouri H."/>
            <person name="Kiss H."/>
            <person name="Kothari S.P."/>
            <person name="Madupu R."/>
            <person name="Nelson K.E."/>
            <person name="Nelson W.C."/>
            <person name="Paulsen I."/>
            <person name="Penn K."/>
            <person name="Ren Q."/>
            <person name="Rosovitz M.J."/>
            <person name="Selengut J.D."/>
            <person name="Shrivastava S."/>
            <person name="Sullivan S.A."/>
            <person name="Tapia R."/>
            <person name="Thompson L.S."/>
            <person name="Watkins K.L."/>
            <person name="Yang Q."/>
            <person name="Yu C."/>
            <person name="Zafar N."/>
            <person name="Zhou L."/>
            <person name="Kuske C.R."/>
        </authorList>
    </citation>
    <scope>NUCLEOTIDE SEQUENCE [LARGE SCALE GENOMIC DNA]</scope>
    <source>
        <strain evidence="3 4">Ellin345</strain>
    </source>
</reference>
<proteinExistence type="predicted"/>
<dbReference type="PROSITE" id="PS51257">
    <property type="entry name" value="PROKAR_LIPOPROTEIN"/>
    <property type="match status" value="1"/>
</dbReference>
<evidence type="ECO:0008006" key="5">
    <source>
        <dbReference type="Google" id="ProtNLM"/>
    </source>
</evidence>
<evidence type="ECO:0000256" key="2">
    <source>
        <dbReference type="SAM" id="SignalP"/>
    </source>
</evidence>
<dbReference type="EnsemblBacteria" id="ABF43725">
    <property type="protein sequence ID" value="ABF43725"/>
    <property type="gene ID" value="Acid345_4726"/>
</dbReference>
<keyword evidence="4" id="KW-1185">Reference proteome</keyword>
<feature type="chain" id="PRO_5004190730" description="Lipoprotein" evidence="2">
    <location>
        <begin position="21"/>
        <end position="246"/>
    </location>
</feature>
<feature type="region of interest" description="Disordered" evidence="1">
    <location>
        <begin position="24"/>
        <end position="65"/>
    </location>
</feature>
<sequence length="246" mass="27470">MRKLLFLLAIFLAAGCSVSAQVEAPKEAPPVEAPKETAPVDAPKTPEQPKAGDSEDPNRPRGVLHLSEVKDPPTVHAQQKCTNYSFVAALEGVLAYQKVELKQDMWADKYYGGSLCLDDMGKMDDIIRKTEGEYTLDDGRKVELKLQYFPGVPSNTSALLVPILTDEIQIVFIDGHADLLTGAMWDDWQSKRGERMVDLKELHLLDPMLETDKQRVVLDGSQGDFLKITGFMKVKATEVHVQYWPK</sequence>
<evidence type="ECO:0000256" key="1">
    <source>
        <dbReference type="SAM" id="MobiDB-lite"/>
    </source>
</evidence>
<dbReference type="STRING" id="204669.Acid345_4726"/>
<keyword evidence="2" id="KW-0732">Signal</keyword>
<name>Q1IHC5_KORVE</name>
<dbReference type="HOGENOM" id="CLU_1127919_0_0_0"/>
<dbReference type="Proteomes" id="UP000002432">
    <property type="component" value="Chromosome"/>
</dbReference>
<gene>
    <name evidence="3" type="ordered locus">Acid345_4726</name>
</gene>
<organism evidence="3 4">
    <name type="scientific">Koribacter versatilis (strain Ellin345)</name>
    <dbReference type="NCBI Taxonomy" id="204669"/>
    <lineage>
        <taxon>Bacteria</taxon>
        <taxon>Pseudomonadati</taxon>
        <taxon>Acidobacteriota</taxon>
        <taxon>Terriglobia</taxon>
        <taxon>Terriglobales</taxon>
        <taxon>Candidatus Korobacteraceae</taxon>
        <taxon>Candidatus Korobacter</taxon>
    </lineage>
</organism>
<dbReference type="EMBL" id="CP000360">
    <property type="protein sequence ID" value="ABF43725.1"/>
    <property type="molecule type" value="Genomic_DNA"/>
</dbReference>
<dbReference type="KEGG" id="aba:Acid345_4726"/>
<dbReference type="AlphaFoldDB" id="Q1IHC5"/>